<keyword evidence="2 3" id="KW-0732">Signal</keyword>
<dbReference type="CDD" id="cd06359">
    <property type="entry name" value="PBP1_Nba-like"/>
    <property type="match status" value="1"/>
</dbReference>
<evidence type="ECO:0000313" key="6">
    <source>
        <dbReference type="Proteomes" id="UP000246145"/>
    </source>
</evidence>
<proteinExistence type="inferred from homology"/>
<dbReference type="SUPFAM" id="SSF53822">
    <property type="entry name" value="Periplasmic binding protein-like I"/>
    <property type="match status" value="1"/>
</dbReference>
<dbReference type="STRING" id="1231391.GCA_000308195_01626"/>
<dbReference type="InterPro" id="IPR028081">
    <property type="entry name" value="Leu-bd"/>
</dbReference>
<feature type="chain" id="PRO_5015694829" evidence="3">
    <location>
        <begin position="23"/>
        <end position="391"/>
    </location>
</feature>
<dbReference type="OrthoDB" id="8522748at2"/>
<accession>A0A2U1CP02</accession>
<name>A0A2U1CP02_9BURK</name>
<evidence type="ECO:0000313" key="5">
    <source>
        <dbReference type="EMBL" id="PVY67622.1"/>
    </source>
</evidence>
<dbReference type="RefSeq" id="WP_017523986.1">
    <property type="nucleotide sequence ID" value="NZ_JACCEX010000001.1"/>
</dbReference>
<dbReference type="Proteomes" id="UP000246145">
    <property type="component" value="Unassembled WGS sequence"/>
</dbReference>
<dbReference type="AlphaFoldDB" id="A0A2U1CP02"/>
<feature type="domain" description="Leucine-binding protein" evidence="4">
    <location>
        <begin position="25"/>
        <end position="364"/>
    </location>
</feature>
<reference evidence="5 6" key="1">
    <citation type="submission" date="2018-04" db="EMBL/GenBank/DDBJ databases">
        <title>Genomic Encyclopedia of Type Strains, Phase IV (KMG-IV): sequencing the most valuable type-strain genomes for metagenomic binning, comparative biology and taxonomic classification.</title>
        <authorList>
            <person name="Goeker M."/>
        </authorList>
    </citation>
    <scope>NUCLEOTIDE SEQUENCE [LARGE SCALE GENOMIC DNA]</scope>
    <source>
        <strain evidence="5 6">DSM 10065</strain>
    </source>
</reference>
<dbReference type="PANTHER" id="PTHR30483">
    <property type="entry name" value="LEUCINE-SPECIFIC-BINDING PROTEIN"/>
    <property type="match status" value="1"/>
</dbReference>
<evidence type="ECO:0000256" key="2">
    <source>
        <dbReference type="ARBA" id="ARBA00022729"/>
    </source>
</evidence>
<comment type="caution">
    <text evidence="5">The sequence shown here is derived from an EMBL/GenBank/DDBJ whole genome shotgun (WGS) entry which is preliminary data.</text>
</comment>
<evidence type="ECO:0000259" key="4">
    <source>
        <dbReference type="Pfam" id="PF13458"/>
    </source>
</evidence>
<comment type="similarity">
    <text evidence="1">Belongs to the leucine-binding protein family.</text>
</comment>
<organism evidence="5 6">
    <name type="scientific">Pusillimonas noertemannii</name>
    <dbReference type="NCBI Taxonomy" id="305977"/>
    <lineage>
        <taxon>Bacteria</taxon>
        <taxon>Pseudomonadati</taxon>
        <taxon>Pseudomonadota</taxon>
        <taxon>Betaproteobacteria</taxon>
        <taxon>Burkholderiales</taxon>
        <taxon>Alcaligenaceae</taxon>
        <taxon>Pusillimonas</taxon>
    </lineage>
</organism>
<dbReference type="InterPro" id="IPR051010">
    <property type="entry name" value="BCAA_transport"/>
</dbReference>
<gene>
    <name evidence="5" type="ORF">C7440_0004</name>
</gene>
<keyword evidence="6" id="KW-1185">Reference proteome</keyword>
<dbReference type="EMBL" id="QEKO01000001">
    <property type="protein sequence ID" value="PVY67622.1"/>
    <property type="molecule type" value="Genomic_DNA"/>
</dbReference>
<feature type="signal peptide" evidence="3">
    <location>
        <begin position="1"/>
        <end position="22"/>
    </location>
</feature>
<dbReference type="Pfam" id="PF13458">
    <property type="entry name" value="Peripla_BP_6"/>
    <property type="match status" value="1"/>
</dbReference>
<dbReference type="PANTHER" id="PTHR30483:SF6">
    <property type="entry name" value="PERIPLASMIC BINDING PROTEIN OF ABC TRANSPORTER FOR NATURAL AMINO ACIDS"/>
    <property type="match status" value="1"/>
</dbReference>
<dbReference type="Gene3D" id="3.40.50.2300">
    <property type="match status" value="2"/>
</dbReference>
<evidence type="ECO:0000256" key="3">
    <source>
        <dbReference type="SAM" id="SignalP"/>
    </source>
</evidence>
<protein>
    <submittedName>
        <fullName evidence="5">Branched-chain amino acid transport system substrate-binding protein</fullName>
    </submittedName>
</protein>
<dbReference type="InterPro" id="IPR028082">
    <property type="entry name" value="Peripla_BP_I"/>
</dbReference>
<sequence length="391" mass="42543">MKHINKLAAAFALSAFASLAHGQETVDIGFIGTLSTPAGYIGEDQRDAFQLAIKEEGGKLGGIPVRLIVEDDGLKPATGKQSAEKMLQDGVRLFTGINFSNVLVAVVPSVVKEDNGFFVSLNAGPSNFAGKACNPNFFSVAMQNDSYSDTAAIAANQQDVKKIVIMAPAYQAGRDALTGFKRAYKGEILAEIYTKLDQSDFSVELARIRSLQPDAVFEFLPGGAGINFAKQFANSGLNKSIKMVTPLYSMDDRMLAASGDAGEGYYLTTQWTSQQDNEASKAFVAAFEKEYGRRPTVYAATSYDTARLIGSALKAVNGDVKGKPDAFREALRKADFESVRGNFKFNTNHYPIQDWYLVKVERNSDGKLDYKAISTIAKDHTDPYVSQCEMK</sequence>
<evidence type="ECO:0000256" key="1">
    <source>
        <dbReference type="ARBA" id="ARBA00010062"/>
    </source>
</evidence>